<dbReference type="AlphaFoldDB" id="A0A9X2T0L7"/>
<reference evidence="3" key="1">
    <citation type="submission" date="2022-08" db="EMBL/GenBank/DDBJ databases">
        <authorList>
            <person name="Zhang D."/>
        </authorList>
    </citation>
    <scope>NUCLEOTIDE SEQUENCE</scope>
    <source>
        <strain evidence="3">XJ19-11</strain>
    </source>
</reference>
<evidence type="ECO:0000259" key="2">
    <source>
        <dbReference type="SMART" id="SM00316"/>
    </source>
</evidence>
<dbReference type="InterPro" id="IPR003029">
    <property type="entry name" value="S1_domain"/>
</dbReference>
<gene>
    <name evidence="3" type="ORF">NU887_11885</name>
</gene>
<evidence type="ECO:0000313" key="4">
    <source>
        <dbReference type="Proteomes" id="UP001142175"/>
    </source>
</evidence>
<evidence type="ECO:0000256" key="1">
    <source>
        <dbReference type="PIRNR" id="PIRNR012524"/>
    </source>
</evidence>
<dbReference type="Pfam" id="PF13509">
    <property type="entry name" value="S1_2"/>
    <property type="match status" value="1"/>
</dbReference>
<feature type="domain" description="S1 motif" evidence="2">
    <location>
        <begin position="144"/>
        <end position="206"/>
    </location>
</feature>
<dbReference type="InterPro" id="IPR036388">
    <property type="entry name" value="WH-like_DNA-bd_sf"/>
</dbReference>
<feature type="domain" description="S1 motif" evidence="2">
    <location>
        <begin position="3"/>
        <end position="65"/>
    </location>
</feature>
<dbReference type="Pfam" id="PF17783">
    <property type="entry name" value="WHD_CvfB"/>
    <property type="match status" value="1"/>
</dbReference>
<evidence type="ECO:0000313" key="3">
    <source>
        <dbReference type="EMBL" id="MCR9015738.1"/>
    </source>
</evidence>
<dbReference type="GO" id="GO:0003676">
    <property type="term" value="F:nucleic acid binding"/>
    <property type="evidence" value="ECO:0007669"/>
    <property type="project" value="InterPro"/>
</dbReference>
<dbReference type="Gene3D" id="2.40.50.140">
    <property type="entry name" value="Nucleic acid-binding proteins"/>
    <property type="match status" value="2"/>
</dbReference>
<sequence length="275" mass="31085">MKELGKISSLLINRFTANGAYLALREGGEVLLPKSYLKGEEKEGEELEVFVYTDSEDRPVAVTNRPTALLDEFAVMEAREITDFGAFMDWGLPKDLFVPKSEMGKTMEVGGKYLVMVCQDYKTNRLIGVSKYEDFILTDTQAYAAGQEVDALIFEETDLGFKTLIDGSYEGLIYKNEVFQPLKVGDKTKAFVKKRRDDGKIDLQLLPSGREKYEEGAEKILEALKVRKFLPLQDKSSPESIKELLGMSKKHFKQSIGQLYKAKKITIHEDGIRLV</sequence>
<protein>
    <submittedName>
        <fullName evidence="3">S1-like domain-containing RNA-binding protein</fullName>
    </submittedName>
</protein>
<dbReference type="PANTHER" id="PTHR37296">
    <property type="entry name" value="CONSERVED VIRULENCE FACTOR B"/>
    <property type="match status" value="1"/>
</dbReference>
<proteinExistence type="inferred from homology"/>
<dbReference type="Gene3D" id="1.10.10.10">
    <property type="entry name" value="Winged helix-like DNA-binding domain superfamily/Winged helix DNA-binding domain"/>
    <property type="match status" value="1"/>
</dbReference>
<comment type="caution">
    <text evidence="3">The sequence shown here is derived from an EMBL/GenBank/DDBJ whole genome shotgun (WGS) entry which is preliminary data.</text>
</comment>
<dbReference type="SMART" id="SM00316">
    <property type="entry name" value="S1"/>
    <property type="match status" value="2"/>
</dbReference>
<dbReference type="RefSeq" id="WP_258423601.1">
    <property type="nucleotide sequence ID" value="NZ_JANSUY010000010.1"/>
</dbReference>
<dbReference type="InterPro" id="IPR012340">
    <property type="entry name" value="NA-bd_OB-fold"/>
</dbReference>
<organism evidence="3 4">
    <name type="scientific">Aquiflexum gelatinilyticum</name>
    <dbReference type="NCBI Taxonomy" id="2961943"/>
    <lineage>
        <taxon>Bacteria</taxon>
        <taxon>Pseudomonadati</taxon>
        <taxon>Bacteroidota</taxon>
        <taxon>Cytophagia</taxon>
        <taxon>Cytophagales</taxon>
        <taxon>Cyclobacteriaceae</taxon>
        <taxon>Aquiflexum</taxon>
    </lineage>
</organism>
<dbReference type="InterPro" id="IPR040764">
    <property type="entry name" value="CvfB_WH"/>
</dbReference>
<dbReference type="InterPro" id="IPR014464">
    <property type="entry name" value="CvfB_fam"/>
</dbReference>
<keyword evidence="4" id="KW-1185">Reference proteome</keyword>
<dbReference type="PANTHER" id="PTHR37296:SF1">
    <property type="entry name" value="CONSERVED VIRULENCE FACTOR B"/>
    <property type="match status" value="1"/>
</dbReference>
<name>A0A9X2T0L7_9BACT</name>
<dbReference type="InterPro" id="IPR039566">
    <property type="entry name" value="CvfB_S1_st"/>
</dbReference>
<comment type="similarity">
    <text evidence="1">Belongs to the CvfB family.</text>
</comment>
<dbReference type="Proteomes" id="UP001142175">
    <property type="component" value="Unassembled WGS sequence"/>
</dbReference>
<dbReference type="SUPFAM" id="SSF50249">
    <property type="entry name" value="Nucleic acid-binding proteins"/>
    <property type="match status" value="1"/>
</dbReference>
<accession>A0A9X2T0L7</accession>
<dbReference type="PIRSF" id="PIRSF012524">
    <property type="entry name" value="YitL_S1"/>
    <property type="match status" value="1"/>
</dbReference>
<dbReference type="EMBL" id="JANSUY010000010">
    <property type="protein sequence ID" value="MCR9015738.1"/>
    <property type="molecule type" value="Genomic_DNA"/>
</dbReference>